<feature type="domain" description="Chorismate mutase" evidence="3">
    <location>
        <begin position="6"/>
        <end position="97"/>
    </location>
</feature>
<name>A0A1D7U3Y6_9HYPH</name>
<evidence type="ECO:0000313" key="4">
    <source>
        <dbReference type="EMBL" id="AOO82098.1"/>
    </source>
</evidence>
<dbReference type="Gene3D" id="1.20.59.10">
    <property type="entry name" value="Chorismate mutase"/>
    <property type="match status" value="1"/>
</dbReference>
<dbReference type="GO" id="GO:0046417">
    <property type="term" value="P:chorismate metabolic process"/>
    <property type="evidence" value="ECO:0007669"/>
    <property type="project" value="InterPro"/>
</dbReference>
<dbReference type="PANTHER" id="PTHR38041">
    <property type="entry name" value="CHORISMATE MUTASE"/>
    <property type="match status" value="1"/>
</dbReference>
<proteinExistence type="predicted"/>
<dbReference type="PANTHER" id="PTHR38041:SF1">
    <property type="entry name" value="CHORISMATE MUTASE"/>
    <property type="match status" value="1"/>
</dbReference>
<dbReference type="Proteomes" id="UP000094969">
    <property type="component" value="Chromosome"/>
</dbReference>
<gene>
    <name evidence="4" type="ORF">BHK69_18080</name>
</gene>
<sequence length="100" mass="11284">MGERDCLDLPALAGLRREIDAIDAEFVTLLRRRLDVVERVLVVKRGDGLPANIPARVEQVVETVRERAQEAGLPPELAETLWRPLIGWTIAYEEGRLARN</sequence>
<accession>A0A1D7U3Y6</accession>
<dbReference type="GO" id="GO:0004106">
    <property type="term" value="F:chorismate mutase activity"/>
    <property type="evidence" value="ECO:0007669"/>
    <property type="project" value="UniProtKB-EC"/>
</dbReference>
<dbReference type="Pfam" id="PF01817">
    <property type="entry name" value="CM_2"/>
    <property type="match status" value="1"/>
</dbReference>
<evidence type="ECO:0000256" key="2">
    <source>
        <dbReference type="ARBA" id="ARBA00023235"/>
    </source>
</evidence>
<evidence type="ECO:0000259" key="3">
    <source>
        <dbReference type="PROSITE" id="PS51168"/>
    </source>
</evidence>
<evidence type="ECO:0000313" key="5">
    <source>
        <dbReference type="Proteomes" id="UP000094969"/>
    </source>
</evidence>
<dbReference type="InterPro" id="IPR036979">
    <property type="entry name" value="CM_dom_sf"/>
</dbReference>
<keyword evidence="5" id="KW-1185">Reference proteome</keyword>
<dbReference type="InterPro" id="IPR036263">
    <property type="entry name" value="Chorismate_II_sf"/>
</dbReference>
<dbReference type="PROSITE" id="PS51168">
    <property type="entry name" value="CHORISMATE_MUT_2"/>
    <property type="match status" value="1"/>
</dbReference>
<organism evidence="4 5">
    <name type="scientific">Bosea vaviloviae</name>
    <dbReference type="NCBI Taxonomy" id="1526658"/>
    <lineage>
        <taxon>Bacteria</taxon>
        <taxon>Pseudomonadati</taxon>
        <taxon>Pseudomonadota</taxon>
        <taxon>Alphaproteobacteria</taxon>
        <taxon>Hyphomicrobiales</taxon>
        <taxon>Boseaceae</taxon>
        <taxon>Bosea</taxon>
    </lineage>
</organism>
<evidence type="ECO:0000256" key="1">
    <source>
        <dbReference type="ARBA" id="ARBA00012404"/>
    </source>
</evidence>
<dbReference type="GO" id="GO:0009697">
    <property type="term" value="P:salicylic acid biosynthetic process"/>
    <property type="evidence" value="ECO:0007669"/>
    <property type="project" value="TreeGrafter"/>
</dbReference>
<dbReference type="RefSeq" id="WP_069691308.1">
    <property type="nucleotide sequence ID" value="NZ_CP017147.1"/>
</dbReference>
<dbReference type="KEGG" id="bvv:BHK69_18080"/>
<dbReference type="EC" id="5.4.99.5" evidence="1"/>
<dbReference type="STRING" id="1526658.BHK69_18080"/>
<dbReference type="SUPFAM" id="SSF48600">
    <property type="entry name" value="Chorismate mutase II"/>
    <property type="match status" value="1"/>
</dbReference>
<dbReference type="EMBL" id="CP017147">
    <property type="protein sequence ID" value="AOO82098.1"/>
    <property type="molecule type" value="Genomic_DNA"/>
</dbReference>
<dbReference type="InterPro" id="IPR002701">
    <property type="entry name" value="CM_II_prokaryot"/>
</dbReference>
<reference evidence="4 5" key="1">
    <citation type="journal article" date="2015" name="Antonie Van Leeuwenhoek">
        <title>Bosea vaviloviae sp. nov., a new species of slow-growing rhizobia isolated from nodules of the relict species Vavilovia formosa (Stev.) Fed.</title>
        <authorList>
            <person name="Safronova V.I."/>
            <person name="Kuznetsova I.G."/>
            <person name="Sazanova A.L."/>
            <person name="Kimeklis A.K."/>
            <person name="Belimov A.A."/>
            <person name="Andronov E.E."/>
            <person name="Pinaev A.G."/>
            <person name="Chizhevskaya E.P."/>
            <person name="Pukhaev A.R."/>
            <person name="Popov K.P."/>
            <person name="Willems A."/>
            <person name="Tikhonovich I.A."/>
        </authorList>
    </citation>
    <scope>NUCLEOTIDE SEQUENCE [LARGE SCALE GENOMIC DNA]</scope>
    <source>
        <strain evidence="4 5">Vaf18</strain>
    </source>
</reference>
<dbReference type="AlphaFoldDB" id="A0A1D7U3Y6"/>
<dbReference type="InterPro" id="IPR051331">
    <property type="entry name" value="Chorismate_mutase-related"/>
</dbReference>
<keyword evidence="2" id="KW-0413">Isomerase</keyword>
<dbReference type="SMART" id="SM00830">
    <property type="entry name" value="CM_2"/>
    <property type="match status" value="1"/>
</dbReference>
<protein>
    <recommendedName>
        <fullName evidence="1">chorismate mutase</fullName>
        <ecNumber evidence="1">5.4.99.5</ecNumber>
    </recommendedName>
</protein>